<evidence type="ECO:0000313" key="9">
    <source>
        <dbReference type="Proteomes" id="UP000777482"/>
    </source>
</evidence>
<dbReference type="GO" id="GO:0000981">
    <property type="term" value="F:DNA-binding transcription factor activity, RNA polymerase II-specific"/>
    <property type="evidence" value="ECO:0007669"/>
    <property type="project" value="InterPro"/>
</dbReference>
<dbReference type="EMBL" id="PUHQ01000118">
    <property type="protein sequence ID" value="KAG0655504.1"/>
    <property type="molecule type" value="Genomic_DNA"/>
</dbReference>
<keyword evidence="2" id="KW-0479">Metal-binding</keyword>
<proteinExistence type="predicted"/>
<evidence type="ECO:0000256" key="2">
    <source>
        <dbReference type="ARBA" id="ARBA00022723"/>
    </source>
</evidence>
<dbReference type="PANTHER" id="PTHR47338">
    <property type="entry name" value="ZN(II)2CYS6 TRANSCRIPTION FACTOR (EUROFUNG)-RELATED"/>
    <property type="match status" value="1"/>
</dbReference>
<organism evidence="8 9">
    <name type="scientific">Rhodotorula mucilaginosa</name>
    <name type="common">Yeast</name>
    <name type="synonym">Rhodotorula rubra</name>
    <dbReference type="NCBI Taxonomy" id="5537"/>
    <lineage>
        <taxon>Eukaryota</taxon>
        <taxon>Fungi</taxon>
        <taxon>Dikarya</taxon>
        <taxon>Basidiomycota</taxon>
        <taxon>Pucciniomycotina</taxon>
        <taxon>Microbotryomycetes</taxon>
        <taxon>Sporidiobolales</taxon>
        <taxon>Sporidiobolaceae</taxon>
        <taxon>Rhodotorula</taxon>
    </lineage>
</organism>
<feature type="compositionally biased region" description="Polar residues" evidence="6">
    <location>
        <begin position="149"/>
        <end position="174"/>
    </location>
</feature>
<dbReference type="GO" id="GO:0005634">
    <property type="term" value="C:nucleus"/>
    <property type="evidence" value="ECO:0007669"/>
    <property type="project" value="UniProtKB-SubCell"/>
</dbReference>
<dbReference type="GO" id="GO:0003677">
    <property type="term" value="F:DNA binding"/>
    <property type="evidence" value="ECO:0007669"/>
    <property type="project" value="InterPro"/>
</dbReference>
<dbReference type="SMART" id="SM00906">
    <property type="entry name" value="Fungal_trans"/>
    <property type="match status" value="1"/>
</dbReference>
<evidence type="ECO:0000259" key="7">
    <source>
        <dbReference type="SMART" id="SM00906"/>
    </source>
</evidence>
<evidence type="ECO:0000313" key="8">
    <source>
        <dbReference type="EMBL" id="KAG0655504.1"/>
    </source>
</evidence>
<protein>
    <recommendedName>
        <fullName evidence="7">Xylanolytic transcriptional activator regulatory domain-containing protein</fullName>
    </recommendedName>
</protein>
<feature type="region of interest" description="Disordered" evidence="6">
    <location>
        <begin position="121"/>
        <end position="179"/>
    </location>
</feature>
<dbReference type="Pfam" id="PF00172">
    <property type="entry name" value="Zn_clus"/>
    <property type="match status" value="1"/>
</dbReference>
<keyword evidence="4" id="KW-0804">Transcription</keyword>
<feature type="compositionally biased region" description="Basic and acidic residues" evidence="6">
    <location>
        <begin position="22"/>
        <end position="31"/>
    </location>
</feature>
<evidence type="ECO:0000256" key="4">
    <source>
        <dbReference type="ARBA" id="ARBA00023163"/>
    </source>
</evidence>
<dbReference type="InterPro" id="IPR036864">
    <property type="entry name" value="Zn2-C6_fun-type_DNA-bd_sf"/>
</dbReference>
<keyword evidence="3" id="KW-0805">Transcription regulation</keyword>
<reference evidence="8 9" key="1">
    <citation type="submission" date="2020-11" db="EMBL/GenBank/DDBJ databases">
        <title>Kefir isolates.</title>
        <authorList>
            <person name="Marcisauskas S."/>
            <person name="Kim Y."/>
            <person name="Blasche S."/>
        </authorList>
    </citation>
    <scope>NUCLEOTIDE SEQUENCE [LARGE SCALE GENOMIC DNA]</scope>
    <source>
        <strain evidence="8 9">KR</strain>
    </source>
</reference>
<sequence length="715" mass="77760">MIAHSTWPRRVQKRSPKSSQARVDRRGRQVDESILSNARPPAVDQADAASARSADRKVRCDTAKPACDGCVKLGTPQECVYLPRQKPGLKTGFNTGLLERVGALEQDLAFVKAELAELRSQSSQHATLSPASGSIPRPPTFDYRPPAATGTQPLPNGVPPSSATIQSMTPQSVAHESDLPPPELLNMLYDLYFQHVSPFAPMFQRSALEPAYHQDGSVEYGILTYGVFALGPMWEDVPKQMYRERARNKVIIHSTLNTTLASLQALTLVAIDDVVANEVPQAWGALALLTRTASHVQLHQEEPNSHVPTARVVPLRLLGLASSFAEEESRRRLFWCIFMLDRWSATATGWDFAFPSLQISRRLPGNDFIWCSENPTTTPFFGLSHDNHDVSALSTHPDSVDMGFSALIEITDLLGGVHQLHRLTLDRNNLQHFLEQSRALASRIKAWNKSLPEAYTTLPEEDTERVLVQLLYNAAQIKLHSLLAYPLYPSLTPNSTAAAVAHECARTIAQLSKVAPIRSPYSSWSCWTAGRILAIRAYKSREPLDPAIFDIVQSLESSGPACALARRYAVMINRLIRAVQRVDGTLGGAAALVDLHHTAFSAELAVLPSGAVTPSPAVRAATQQIDLERTDYSNFLNESAGAIAASSSASNANANGVAGQSGTLLHHEPAGSSSGAEIEMAGNGFWDESNLLDPQLSIWLDLPGLLGQHAESGLS</sequence>
<dbReference type="Pfam" id="PF04082">
    <property type="entry name" value="Fungal_trans"/>
    <property type="match status" value="1"/>
</dbReference>
<keyword evidence="5" id="KW-0539">Nucleus</keyword>
<feature type="domain" description="Xylanolytic transcriptional activator regulatory" evidence="7">
    <location>
        <begin position="282"/>
        <end position="370"/>
    </location>
</feature>
<feature type="region of interest" description="Disordered" evidence="6">
    <location>
        <begin position="1"/>
        <end position="57"/>
    </location>
</feature>
<dbReference type="CDD" id="cd00067">
    <property type="entry name" value="GAL4"/>
    <property type="match status" value="1"/>
</dbReference>
<dbReference type="Gene3D" id="4.10.240.10">
    <property type="entry name" value="Zn(2)-C6 fungal-type DNA-binding domain"/>
    <property type="match status" value="1"/>
</dbReference>
<dbReference type="OrthoDB" id="4456959at2759"/>
<dbReference type="PANTHER" id="PTHR47338:SF20">
    <property type="entry name" value="ZN(II)2CYS6 TRANSCRIPTION FACTOR (EUROFUNG)"/>
    <property type="match status" value="1"/>
</dbReference>
<comment type="subcellular location">
    <subcellularLocation>
        <location evidence="1">Nucleus</location>
    </subcellularLocation>
</comment>
<evidence type="ECO:0000256" key="3">
    <source>
        <dbReference type="ARBA" id="ARBA00023015"/>
    </source>
</evidence>
<dbReference type="InterPro" id="IPR001138">
    <property type="entry name" value="Zn2Cys6_DnaBD"/>
</dbReference>
<dbReference type="GO" id="GO:0008270">
    <property type="term" value="F:zinc ion binding"/>
    <property type="evidence" value="ECO:0007669"/>
    <property type="project" value="InterPro"/>
</dbReference>
<name>A0A9P7B2K8_RHOMI</name>
<dbReference type="Proteomes" id="UP000777482">
    <property type="component" value="Unassembled WGS sequence"/>
</dbReference>
<evidence type="ECO:0000256" key="1">
    <source>
        <dbReference type="ARBA" id="ARBA00004123"/>
    </source>
</evidence>
<dbReference type="InterPro" id="IPR007219">
    <property type="entry name" value="XnlR_reg_dom"/>
</dbReference>
<comment type="caution">
    <text evidence="8">The sequence shown here is derived from an EMBL/GenBank/DDBJ whole genome shotgun (WGS) entry which is preliminary data.</text>
</comment>
<evidence type="ECO:0000256" key="6">
    <source>
        <dbReference type="SAM" id="MobiDB-lite"/>
    </source>
</evidence>
<dbReference type="CDD" id="cd12148">
    <property type="entry name" value="fungal_TF_MHR"/>
    <property type="match status" value="1"/>
</dbReference>
<feature type="compositionally biased region" description="Polar residues" evidence="6">
    <location>
        <begin position="121"/>
        <end position="132"/>
    </location>
</feature>
<dbReference type="GO" id="GO:0006351">
    <property type="term" value="P:DNA-templated transcription"/>
    <property type="evidence" value="ECO:0007669"/>
    <property type="project" value="InterPro"/>
</dbReference>
<keyword evidence="9" id="KW-1185">Reference proteome</keyword>
<evidence type="ECO:0000256" key="5">
    <source>
        <dbReference type="ARBA" id="ARBA00023242"/>
    </source>
</evidence>
<accession>A0A9P7B2K8</accession>
<gene>
    <name evidence="8" type="ORF">C6P46_000850</name>
</gene>
<dbReference type="InterPro" id="IPR050815">
    <property type="entry name" value="TF_fung"/>
</dbReference>
<dbReference type="AlphaFoldDB" id="A0A9P7B2K8"/>